<reference evidence="12 13" key="1">
    <citation type="submission" date="2020-08" db="EMBL/GenBank/DDBJ databases">
        <title>Genomic Encyclopedia of Type Strains, Phase IV (KMG-IV): sequencing the most valuable type-strain genomes for metagenomic binning, comparative biology and taxonomic classification.</title>
        <authorList>
            <person name="Goeker M."/>
        </authorList>
    </citation>
    <scope>NUCLEOTIDE SEQUENCE [LARGE SCALE GENOMIC DNA]</scope>
    <source>
        <strain evidence="12 13">DSM 17976</strain>
    </source>
</reference>
<comment type="subcellular location">
    <subcellularLocation>
        <location evidence="1">Cell inner membrane</location>
        <topology evidence="1">Single-pass membrane protein</topology>
        <orientation evidence="1">Periplasmic side</orientation>
    </subcellularLocation>
</comment>
<feature type="signal peptide" evidence="10">
    <location>
        <begin position="1"/>
        <end position="23"/>
    </location>
</feature>
<keyword evidence="6" id="KW-0812">Transmembrane</keyword>
<evidence type="ECO:0000256" key="9">
    <source>
        <dbReference type="ARBA" id="ARBA00023136"/>
    </source>
</evidence>
<evidence type="ECO:0000256" key="3">
    <source>
        <dbReference type="ARBA" id="ARBA00022448"/>
    </source>
</evidence>
<dbReference type="Pfam" id="PF03544">
    <property type="entry name" value="TonB_C"/>
    <property type="match status" value="1"/>
</dbReference>
<keyword evidence="3" id="KW-0813">Transport</keyword>
<evidence type="ECO:0000256" key="1">
    <source>
        <dbReference type="ARBA" id="ARBA00004383"/>
    </source>
</evidence>
<dbReference type="SUPFAM" id="SSF74653">
    <property type="entry name" value="TolA/TonB C-terminal domain"/>
    <property type="match status" value="1"/>
</dbReference>
<dbReference type="GO" id="GO:0015031">
    <property type="term" value="P:protein transport"/>
    <property type="evidence" value="ECO:0007669"/>
    <property type="project" value="UniProtKB-KW"/>
</dbReference>
<evidence type="ECO:0000256" key="2">
    <source>
        <dbReference type="ARBA" id="ARBA00006555"/>
    </source>
</evidence>
<keyword evidence="9" id="KW-0472">Membrane</keyword>
<protein>
    <submittedName>
        <fullName evidence="12">Protein TonB</fullName>
    </submittedName>
</protein>
<dbReference type="PANTHER" id="PTHR33446:SF2">
    <property type="entry name" value="PROTEIN TONB"/>
    <property type="match status" value="1"/>
</dbReference>
<dbReference type="EMBL" id="JACIBY010000004">
    <property type="protein sequence ID" value="MBB3838086.1"/>
    <property type="molecule type" value="Genomic_DNA"/>
</dbReference>
<keyword evidence="13" id="KW-1185">Reference proteome</keyword>
<keyword evidence="7" id="KW-0653">Protein transport</keyword>
<keyword evidence="10" id="KW-0732">Signal</keyword>
<proteinExistence type="inferred from homology"/>
<comment type="similarity">
    <text evidence="2">Belongs to the TonB family.</text>
</comment>
<evidence type="ECO:0000256" key="5">
    <source>
        <dbReference type="ARBA" id="ARBA00022519"/>
    </source>
</evidence>
<evidence type="ECO:0000256" key="8">
    <source>
        <dbReference type="ARBA" id="ARBA00022989"/>
    </source>
</evidence>
<evidence type="ECO:0000313" key="12">
    <source>
        <dbReference type="EMBL" id="MBB3838086.1"/>
    </source>
</evidence>
<dbReference type="RefSeq" id="WP_183973213.1">
    <property type="nucleotide sequence ID" value="NZ_JACIBY010000004.1"/>
</dbReference>
<dbReference type="InterPro" id="IPR051045">
    <property type="entry name" value="TonB-dependent_transducer"/>
</dbReference>
<evidence type="ECO:0000256" key="10">
    <source>
        <dbReference type="SAM" id="SignalP"/>
    </source>
</evidence>
<sequence length="134" mass="15080">MKLLQWKWCGIALCFFVSLSVVAQNNTSREPVFSFVEQPPSFKGGKDSLSLFLRKHFVNPEAAKSANVNCKVMVKFIVEPTGQLSDIELAWSAGHGCDEESLRVVKLFPPWEPGRQSGKAVRVRVHLTLNYPFQ</sequence>
<feature type="domain" description="TonB C-terminal" evidence="11">
    <location>
        <begin position="44"/>
        <end position="134"/>
    </location>
</feature>
<organism evidence="12 13">
    <name type="scientific">Runella defluvii</name>
    <dbReference type="NCBI Taxonomy" id="370973"/>
    <lineage>
        <taxon>Bacteria</taxon>
        <taxon>Pseudomonadati</taxon>
        <taxon>Bacteroidota</taxon>
        <taxon>Cytophagia</taxon>
        <taxon>Cytophagales</taxon>
        <taxon>Spirosomataceae</taxon>
        <taxon>Runella</taxon>
    </lineage>
</organism>
<evidence type="ECO:0000313" key="13">
    <source>
        <dbReference type="Proteomes" id="UP000541352"/>
    </source>
</evidence>
<dbReference type="PANTHER" id="PTHR33446">
    <property type="entry name" value="PROTEIN TONB-RELATED"/>
    <property type="match status" value="1"/>
</dbReference>
<evidence type="ECO:0000256" key="7">
    <source>
        <dbReference type="ARBA" id="ARBA00022927"/>
    </source>
</evidence>
<gene>
    <name evidence="12" type="ORF">FHS57_002091</name>
</gene>
<dbReference type="PROSITE" id="PS52015">
    <property type="entry name" value="TONB_CTD"/>
    <property type="match status" value="1"/>
</dbReference>
<dbReference type="GO" id="GO:0055085">
    <property type="term" value="P:transmembrane transport"/>
    <property type="evidence" value="ECO:0007669"/>
    <property type="project" value="InterPro"/>
</dbReference>
<evidence type="ECO:0000256" key="6">
    <source>
        <dbReference type="ARBA" id="ARBA00022692"/>
    </source>
</evidence>
<dbReference type="InterPro" id="IPR006260">
    <property type="entry name" value="TonB/TolA_C"/>
</dbReference>
<dbReference type="Gene3D" id="3.30.1150.10">
    <property type="match status" value="1"/>
</dbReference>
<evidence type="ECO:0000256" key="4">
    <source>
        <dbReference type="ARBA" id="ARBA00022475"/>
    </source>
</evidence>
<keyword evidence="8" id="KW-1133">Transmembrane helix</keyword>
<dbReference type="NCBIfam" id="TIGR01352">
    <property type="entry name" value="tonB_Cterm"/>
    <property type="match status" value="1"/>
</dbReference>
<comment type="caution">
    <text evidence="12">The sequence shown here is derived from an EMBL/GenBank/DDBJ whole genome shotgun (WGS) entry which is preliminary data.</text>
</comment>
<feature type="chain" id="PRO_5031501467" evidence="10">
    <location>
        <begin position="24"/>
        <end position="134"/>
    </location>
</feature>
<accession>A0A7W5ZJ45</accession>
<dbReference type="GO" id="GO:0031992">
    <property type="term" value="F:energy transducer activity"/>
    <property type="evidence" value="ECO:0007669"/>
    <property type="project" value="TreeGrafter"/>
</dbReference>
<keyword evidence="5" id="KW-0997">Cell inner membrane</keyword>
<dbReference type="AlphaFoldDB" id="A0A7W5ZJ45"/>
<dbReference type="Proteomes" id="UP000541352">
    <property type="component" value="Unassembled WGS sequence"/>
</dbReference>
<name>A0A7W5ZJ45_9BACT</name>
<evidence type="ECO:0000259" key="11">
    <source>
        <dbReference type="PROSITE" id="PS52015"/>
    </source>
</evidence>
<dbReference type="InterPro" id="IPR037682">
    <property type="entry name" value="TonB_C"/>
</dbReference>
<keyword evidence="4" id="KW-1003">Cell membrane</keyword>
<dbReference type="GO" id="GO:0098797">
    <property type="term" value="C:plasma membrane protein complex"/>
    <property type="evidence" value="ECO:0007669"/>
    <property type="project" value="TreeGrafter"/>
</dbReference>